<name>A0A3L6NJP0_FUSOX</name>
<feature type="compositionally biased region" description="Basic residues" evidence="1">
    <location>
        <begin position="184"/>
        <end position="194"/>
    </location>
</feature>
<organism evidence="2 3">
    <name type="scientific">Fusarium oxysporum f. sp. cepae</name>
    <dbReference type="NCBI Taxonomy" id="396571"/>
    <lineage>
        <taxon>Eukaryota</taxon>
        <taxon>Fungi</taxon>
        <taxon>Dikarya</taxon>
        <taxon>Ascomycota</taxon>
        <taxon>Pezizomycotina</taxon>
        <taxon>Sordariomycetes</taxon>
        <taxon>Hypocreomycetidae</taxon>
        <taxon>Hypocreales</taxon>
        <taxon>Nectriaceae</taxon>
        <taxon>Fusarium</taxon>
        <taxon>Fusarium oxysporum species complex</taxon>
    </lineage>
</organism>
<feature type="region of interest" description="Disordered" evidence="1">
    <location>
        <begin position="172"/>
        <end position="205"/>
    </location>
</feature>
<feature type="compositionally biased region" description="Basic and acidic residues" evidence="1">
    <location>
        <begin position="195"/>
        <end position="204"/>
    </location>
</feature>
<gene>
    <name evidence="2" type="ORF">BFJ65_g8315</name>
</gene>
<reference evidence="2 3" key="1">
    <citation type="journal article" date="2018" name="Sci. Rep.">
        <title>Characterisation of pathogen-specific regions and novel effector candidates in Fusarium oxysporum f. sp. cepae.</title>
        <authorList>
            <person name="Armitage A.D."/>
            <person name="Taylor A."/>
            <person name="Sobczyk M.K."/>
            <person name="Baxter L."/>
            <person name="Greenfield B.P."/>
            <person name="Bates H.J."/>
            <person name="Wilson F."/>
            <person name="Jackson A.C."/>
            <person name="Ott S."/>
            <person name="Harrison R.J."/>
            <person name="Clarkson J.P."/>
        </authorList>
    </citation>
    <scope>NUCLEOTIDE SEQUENCE [LARGE SCALE GENOMIC DNA]</scope>
    <source>
        <strain evidence="2 3">FoC_Fus2</strain>
    </source>
</reference>
<proteinExistence type="predicted"/>
<evidence type="ECO:0000313" key="3">
    <source>
        <dbReference type="Proteomes" id="UP000270866"/>
    </source>
</evidence>
<dbReference type="EMBL" id="MRCU01000005">
    <property type="protein sequence ID" value="RKK17996.1"/>
    <property type="molecule type" value="Genomic_DNA"/>
</dbReference>
<evidence type="ECO:0000256" key="1">
    <source>
        <dbReference type="SAM" id="MobiDB-lite"/>
    </source>
</evidence>
<feature type="region of interest" description="Disordered" evidence="1">
    <location>
        <begin position="56"/>
        <end position="79"/>
    </location>
</feature>
<comment type="caution">
    <text evidence="2">The sequence shown here is derived from an EMBL/GenBank/DDBJ whole genome shotgun (WGS) entry which is preliminary data.</text>
</comment>
<feature type="region of interest" description="Disordered" evidence="1">
    <location>
        <begin position="1"/>
        <end position="37"/>
    </location>
</feature>
<sequence length="231" mass="25049">MAADDSYTAADERARAARRAGLQAKKDEQPANTARSYAAKQREWKAWCRTPRAAADGSLYSWPDGELKPRARGKGKGKGKAIQLRRQLEQEQLEAAALAEAESLAEALEVPLAEAAELLADDREGYVPPTALAPAAADLAEGSLLTRGTIDAYIAAVIELWRLQVAHGNANTENPRGAAVRGFLKQRGRQRGKHDRASFKDRGTDGIQAGYSPDEWLRVQDLLLSGAAYMP</sequence>
<evidence type="ECO:0000313" key="2">
    <source>
        <dbReference type="EMBL" id="RKK17996.1"/>
    </source>
</evidence>
<feature type="compositionally biased region" description="Basic residues" evidence="1">
    <location>
        <begin position="70"/>
        <end position="79"/>
    </location>
</feature>
<accession>A0A3L6NJP0</accession>
<dbReference type="Proteomes" id="UP000270866">
    <property type="component" value="Unassembled WGS sequence"/>
</dbReference>
<protein>
    <submittedName>
        <fullName evidence="2">Uncharacterized protein</fullName>
    </submittedName>
</protein>
<dbReference type="AlphaFoldDB" id="A0A3L6NJP0"/>